<dbReference type="PANTHER" id="PTHR21021">
    <property type="entry name" value="GAF/PUTATIVE CYTOSKELETAL PROTEIN"/>
    <property type="match status" value="1"/>
</dbReference>
<evidence type="ECO:0000313" key="3">
    <source>
        <dbReference type="EMBL" id="MCK0531710.1"/>
    </source>
</evidence>
<name>A0ABT0DX84_9SPHN</name>
<dbReference type="InterPro" id="IPR000614">
    <property type="entry name" value="FRMsr_CS"/>
</dbReference>
<evidence type="ECO:0000313" key="4">
    <source>
        <dbReference type="Proteomes" id="UP001203512"/>
    </source>
</evidence>
<dbReference type="PROSITE" id="PS01320">
    <property type="entry name" value="UPF0067"/>
    <property type="match status" value="1"/>
</dbReference>
<protein>
    <submittedName>
        <fullName evidence="3">GAF domain-containing protein</fullName>
    </submittedName>
</protein>
<comment type="similarity">
    <text evidence="1">Belongs to the free Met sulfoxide reductase family.</text>
</comment>
<dbReference type="SUPFAM" id="SSF55781">
    <property type="entry name" value="GAF domain-like"/>
    <property type="match status" value="1"/>
</dbReference>
<dbReference type="Proteomes" id="UP001203512">
    <property type="component" value="Unassembled WGS sequence"/>
</dbReference>
<dbReference type="Pfam" id="PF01590">
    <property type="entry name" value="GAF"/>
    <property type="match status" value="1"/>
</dbReference>
<reference evidence="3 4" key="1">
    <citation type="submission" date="2022-04" db="EMBL/GenBank/DDBJ databases">
        <authorList>
            <person name="Huq M.A."/>
        </authorList>
    </citation>
    <scope>NUCLEOTIDE SEQUENCE [LARGE SCALE GENOMIC DNA]</scope>
    <source>
        <strain evidence="3 4">MAH-33</strain>
    </source>
</reference>
<dbReference type="InterPro" id="IPR029016">
    <property type="entry name" value="GAF-like_dom_sf"/>
</dbReference>
<dbReference type="PANTHER" id="PTHR21021:SF15">
    <property type="entry name" value="FREE METHIONINE-R-SULFOXIDE REDUCTASE"/>
    <property type="match status" value="1"/>
</dbReference>
<organism evidence="3 4">
    <name type="scientific">Sphingobium agri</name>
    <dbReference type="NCBI Taxonomy" id="2933566"/>
    <lineage>
        <taxon>Bacteria</taxon>
        <taxon>Pseudomonadati</taxon>
        <taxon>Pseudomonadota</taxon>
        <taxon>Alphaproteobacteria</taxon>
        <taxon>Sphingomonadales</taxon>
        <taxon>Sphingomonadaceae</taxon>
        <taxon>Sphingobium</taxon>
    </lineage>
</organism>
<evidence type="ECO:0000256" key="1">
    <source>
        <dbReference type="ARBA" id="ARBA00038454"/>
    </source>
</evidence>
<dbReference type="RefSeq" id="WP_097091443.1">
    <property type="nucleotide sequence ID" value="NZ_JALKHS010000006.1"/>
</dbReference>
<accession>A0ABT0DX84</accession>
<proteinExistence type="inferred from homology"/>
<gene>
    <name evidence="3" type="ORF">MU848_08980</name>
</gene>
<dbReference type="EMBL" id="JALKHS010000006">
    <property type="protein sequence ID" value="MCK0531710.1"/>
    <property type="molecule type" value="Genomic_DNA"/>
</dbReference>
<dbReference type="SMART" id="SM00065">
    <property type="entry name" value="GAF"/>
    <property type="match status" value="1"/>
</dbReference>
<keyword evidence="4" id="KW-1185">Reference proteome</keyword>
<comment type="caution">
    <text evidence="3">The sequence shown here is derived from an EMBL/GenBank/DDBJ whole genome shotgun (WGS) entry which is preliminary data.</text>
</comment>
<dbReference type="InterPro" id="IPR003018">
    <property type="entry name" value="GAF"/>
</dbReference>
<evidence type="ECO:0000259" key="2">
    <source>
        <dbReference type="SMART" id="SM00065"/>
    </source>
</evidence>
<dbReference type="Gene3D" id="3.30.450.40">
    <property type="match status" value="1"/>
</dbReference>
<feature type="domain" description="GAF" evidence="2">
    <location>
        <begin position="32"/>
        <end position="161"/>
    </location>
</feature>
<dbReference type="InterPro" id="IPR051330">
    <property type="entry name" value="Phosphatase_reg/MetRdx"/>
</dbReference>
<sequence length="161" mass="16954">MYDFNAPADGDKATLFKDLLAAAEAVTNDEPDAIANMANVAALIWQFLPDLNWSGFYRMVGGELVLGPFQGKPACIRIPLGRGVCGTAAASGQTQLVEDVHAFPGHIACDAASASEIVVPVEVNGQVVAVLDLDSPTPARFDAADREGLEMIMARIGKRLA</sequence>